<keyword evidence="4" id="KW-1185">Reference proteome</keyword>
<feature type="region of interest" description="Disordered" evidence="1">
    <location>
        <begin position="1"/>
        <end position="28"/>
    </location>
</feature>
<evidence type="ECO:0000313" key="3">
    <source>
        <dbReference type="EMBL" id="KAJ8565979.1"/>
    </source>
</evidence>
<gene>
    <name evidence="3" type="ORF">K7X08_008555</name>
</gene>
<dbReference type="AlphaFoldDB" id="A0A9Q1MQN5"/>
<name>A0A9Q1MQN5_9SOLA</name>
<reference evidence="4" key="1">
    <citation type="journal article" date="2023" name="Proc. Natl. Acad. Sci. U.S.A.">
        <title>Genomic and structural basis for evolution of tropane alkaloid biosynthesis.</title>
        <authorList>
            <person name="Wanga Y.-J."/>
            <person name="Taina T."/>
            <person name="Yua J.-Y."/>
            <person name="Lia J."/>
            <person name="Xua B."/>
            <person name="Chenc J."/>
            <person name="D'Auriad J.C."/>
            <person name="Huanga J.-P."/>
            <person name="Huanga S.-X."/>
        </authorList>
    </citation>
    <scope>NUCLEOTIDE SEQUENCE [LARGE SCALE GENOMIC DNA]</scope>
    <source>
        <strain evidence="4">cv. KIB-2019</strain>
    </source>
</reference>
<protein>
    <submittedName>
        <fullName evidence="3">Uncharacterized protein</fullName>
    </submittedName>
</protein>
<dbReference type="EMBL" id="JAJAGQ010000004">
    <property type="protein sequence ID" value="KAJ8565979.1"/>
    <property type="molecule type" value="Genomic_DNA"/>
</dbReference>
<keyword evidence="2" id="KW-0472">Membrane</keyword>
<proteinExistence type="predicted"/>
<evidence type="ECO:0000313" key="4">
    <source>
        <dbReference type="Proteomes" id="UP001152561"/>
    </source>
</evidence>
<evidence type="ECO:0000256" key="2">
    <source>
        <dbReference type="SAM" id="Phobius"/>
    </source>
</evidence>
<keyword evidence="2" id="KW-1133">Transmembrane helix</keyword>
<dbReference type="OrthoDB" id="1926504at2759"/>
<organism evidence="3 4">
    <name type="scientific">Anisodus acutangulus</name>
    <dbReference type="NCBI Taxonomy" id="402998"/>
    <lineage>
        <taxon>Eukaryota</taxon>
        <taxon>Viridiplantae</taxon>
        <taxon>Streptophyta</taxon>
        <taxon>Embryophyta</taxon>
        <taxon>Tracheophyta</taxon>
        <taxon>Spermatophyta</taxon>
        <taxon>Magnoliopsida</taxon>
        <taxon>eudicotyledons</taxon>
        <taxon>Gunneridae</taxon>
        <taxon>Pentapetalae</taxon>
        <taxon>asterids</taxon>
        <taxon>lamiids</taxon>
        <taxon>Solanales</taxon>
        <taxon>Solanaceae</taxon>
        <taxon>Solanoideae</taxon>
        <taxon>Hyoscyameae</taxon>
        <taxon>Anisodus</taxon>
    </lineage>
</organism>
<sequence length="78" mass="8399">MSTEPEKVAPPVEAPVAEPEKGLRHRKQTEIIPPYQVPRPAKFNHSPALIYFVAALSMAGLFAVTTTPGSLYSLAKPG</sequence>
<keyword evidence="2" id="KW-0812">Transmembrane</keyword>
<dbReference type="Proteomes" id="UP001152561">
    <property type="component" value="Unassembled WGS sequence"/>
</dbReference>
<comment type="caution">
    <text evidence="3">The sequence shown here is derived from an EMBL/GenBank/DDBJ whole genome shotgun (WGS) entry which is preliminary data.</text>
</comment>
<accession>A0A9Q1MQN5</accession>
<evidence type="ECO:0000256" key="1">
    <source>
        <dbReference type="SAM" id="MobiDB-lite"/>
    </source>
</evidence>
<feature type="transmembrane region" description="Helical" evidence="2">
    <location>
        <begin position="48"/>
        <end position="75"/>
    </location>
</feature>